<protein>
    <submittedName>
        <fullName evidence="4">SDR family NAD(P)-dependent oxidoreductase</fullName>
        <ecNumber evidence="4">1.1.1.-</ecNumber>
    </submittedName>
</protein>
<evidence type="ECO:0000259" key="3">
    <source>
        <dbReference type="SMART" id="SM00822"/>
    </source>
</evidence>
<organism evidence="4">
    <name type="scientific">Rhodanobacter sp. FW102-FHT14D07</name>
    <dbReference type="NCBI Taxonomy" id="3351462"/>
    <lineage>
        <taxon>Bacteria</taxon>
        <taxon>Pseudomonadati</taxon>
        <taxon>Pseudomonadota</taxon>
        <taxon>Gammaproteobacteria</taxon>
        <taxon>Lysobacterales</taxon>
        <taxon>Rhodanobacteraceae</taxon>
        <taxon>Rhodanobacter</taxon>
    </lineage>
</organism>
<evidence type="ECO:0000313" key="4">
    <source>
        <dbReference type="EMBL" id="XIA17269.1"/>
    </source>
</evidence>
<dbReference type="GO" id="GO:0016491">
    <property type="term" value="F:oxidoreductase activity"/>
    <property type="evidence" value="ECO:0007669"/>
    <property type="project" value="UniProtKB-KW"/>
</dbReference>
<accession>A0AB74URD2</accession>
<dbReference type="RefSeq" id="WP_395116868.1">
    <property type="nucleotide sequence ID" value="NZ_CP170721.1"/>
</dbReference>
<dbReference type="Pfam" id="PF13561">
    <property type="entry name" value="adh_short_C2"/>
    <property type="match status" value="1"/>
</dbReference>
<dbReference type="SMART" id="SM00822">
    <property type="entry name" value="PKS_KR"/>
    <property type="match status" value="1"/>
</dbReference>
<gene>
    <name evidence="4" type="ORF">ACFYG5_11895</name>
</gene>
<keyword evidence="2 4" id="KW-0560">Oxidoreductase</keyword>
<name>A0AB74URD2_9GAMM</name>
<dbReference type="PRINTS" id="PR00081">
    <property type="entry name" value="GDHRDH"/>
</dbReference>
<dbReference type="PANTHER" id="PTHR43477">
    <property type="entry name" value="DIHYDROANTICAPSIN 7-DEHYDROGENASE"/>
    <property type="match status" value="1"/>
</dbReference>
<comment type="similarity">
    <text evidence="1">Belongs to the short-chain dehydrogenases/reductases (SDR) family.</text>
</comment>
<dbReference type="AlphaFoldDB" id="A0AB74URD2"/>
<dbReference type="EC" id="1.1.1.-" evidence="4"/>
<sequence>MSSSILIYGATGGVGACLARLLADTGSQLHLVARHEETLRPLAQSLGATWTVADVLDEASFAAVTEAAPASLDGLVYAVGNIAVKPISRVSEADLAHDYRLNAIGAALAVRAALPSLRKSTTGASVVLFSSVAASRGFPSHASIAMAKAAVEGLTRSLAAELAPAVRVNAIAPSLIRTPLAARMVANPKLREAFAAAHPLGRLGEPEDIAQLAAHLLWPRSGWMTGQVIGVDGGRAAIAGK</sequence>
<dbReference type="SUPFAM" id="SSF51735">
    <property type="entry name" value="NAD(P)-binding Rossmann-fold domains"/>
    <property type="match status" value="1"/>
</dbReference>
<evidence type="ECO:0000256" key="2">
    <source>
        <dbReference type="ARBA" id="ARBA00023002"/>
    </source>
</evidence>
<dbReference type="Gene3D" id="3.40.50.720">
    <property type="entry name" value="NAD(P)-binding Rossmann-like Domain"/>
    <property type="match status" value="1"/>
</dbReference>
<feature type="domain" description="Ketoreductase" evidence="3">
    <location>
        <begin position="3"/>
        <end position="174"/>
    </location>
</feature>
<dbReference type="InterPro" id="IPR051122">
    <property type="entry name" value="SDR_DHRS6-like"/>
</dbReference>
<reference evidence="4" key="1">
    <citation type="submission" date="2024-10" db="EMBL/GenBank/DDBJ databases">
        <authorList>
            <person name="Lesea H.P."/>
            <person name="Kuehl J.V."/>
            <person name="Chandonia J.-M."/>
        </authorList>
    </citation>
    <scope>NUCLEOTIDE SEQUENCE</scope>
    <source>
        <strain evidence="4">FW102-FHT14D07</strain>
    </source>
</reference>
<proteinExistence type="inferred from homology"/>
<dbReference type="InterPro" id="IPR057326">
    <property type="entry name" value="KR_dom"/>
</dbReference>
<dbReference type="InterPro" id="IPR002347">
    <property type="entry name" value="SDR_fam"/>
</dbReference>
<evidence type="ECO:0000256" key="1">
    <source>
        <dbReference type="ARBA" id="ARBA00006484"/>
    </source>
</evidence>
<dbReference type="CDD" id="cd05233">
    <property type="entry name" value="SDR_c"/>
    <property type="match status" value="1"/>
</dbReference>
<dbReference type="PANTHER" id="PTHR43477:SF1">
    <property type="entry name" value="DIHYDROANTICAPSIN 7-DEHYDROGENASE"/>
    <property type="match status" value="1"/>
</dbReference>
<dbReference type="InterPro" id="IPR036291">
    <property type="entry name" value="NAD(P)-bd_dom_sf"/>
</dbReference>
<dbReference type="EMBL" id="CP170721">
    <property type="protein sequence ID" value="XIA17269.1"/>
    <property type="molecule type" value="Genomic_DNA"/>
</dbReference>